<evidence type="ECO:0000256" key="1">
    <source>
        <dbReference type="ARBA" id="ARBA00004173"/>
    </source>
</evidence>
<keyword evidence="9" id="KW-1185">Reference proteome</keyword>
<dbReference type="EnsemblMetazoa" id="CapteT73042">
    <property type="protein sequence ID" value="CapteP73042"/>
    <property type="gene ID" value="CapteG73042"/>
</dbReference>
<evidence type="ECO:0000313" key="7">
    <source>
        <dbReference type="EMBL" id="ELU05994.1"/>
    </source>
</evidence>
<evidence type="ECO:0000313" key="8">
    <source>
        <dbReference type="EnsemblMetazoa" id="CapteP73042"/>
    </source>
</evidence>
<organism evidence="7">
    <name type="scientific">Capitella teleta</name>
    <name type="common">Polychaete worm</name>
    <dbReference type="NCBI Taxonomy" id="283909"/>
    <lineage>
        <taxon>Eukaryota</taxon>
        <taxon>Metazoa</taxon>
        <taxon>Spiralia</taxon>
        <taxon>Lophotrochozoa</taxon>
        <taxon>Annelida</taxon>
        <taxon>Polychaeta</taxon>
        <taxon>Sedentaria</taxon>
        <taxon>Scolecida</taxon>
        <taxon>Capitellidae</taxon>
        <taxon>Capitella</taxon>
    </lineage>
</organism>
<dbReference type="EMBL" id="AMQN01007621">
    <property type="status" value="NOT_ANNOTATED_CDS"/>
    <property type="molecule type" value="Genomic_DNA"/>
</dbReference>
<sequence length="485" mass="55258">NWPWSDAEYRMIAQVIDNRTKVGLAHSANVDLRFFLRPPALPPTASSIEDDLKELLQSLPEDGLDACGRFFLRRALPKFITPKTETVWTHCEFGAEFLEPHPVERSLKQRYLLYLQVLLNHSKIPEHCRKIVRQHGLLALRRVYDDQAENRHIVYYIGKILANISLHEDLHRPLIEAGWLTIFAEWMKGNDLQLNLLATKALINLDRDYEAPSGVMLDGVYQYHPQCRTRSPAHVDIVFIPGLLGGPVWTWRQNDSSTARPFSKCWPKDWLAKDCPSARILTVEYDTNLSTWSTACPYDHAERTLRARSLILLNKLREAGVGERPIIWIGHSMGGLLIKSILAQSEAEQITKATKGIIFFSVPHRGSDMASWAADSTRKYILFPSVEVRELIRGSTELLRLHSLFKKVVSTYDISVLSFGEGLPLNISLRKNGVEWIQTLLVPPESSNPDIGTFKLMEDQNHLTICKPASRSSALYRNILSFIFD</sequence>
<evidence type="ECO:0008006" key="10">
    <source>
        <dbReference type="Google" id="ProtNLM"/>
    </source>
</evidence>
<dbReference type="Proteomes" id="UP000014760">
    <property type="component" value="Unassembled WGS sequence"/>
</dbReference>
<evidence type="ECO:0000256" key="6">
    <source>
        <dbReference type="ARBA" id="ARBA00023136"/>
    </source>
</evidence>
<evidence type="ECO:0000256" key="5">
    <source>
        <dbReference type="ARBA" id="ARBA00023128"/>
    </source>
</evidence>
<dbReference type="AlphaFoldDB" id="R7UHH7"/>
<dbReference type="SUPFAM" id="SSF48371">
    <property type="entry name" value="ARM repeat"/>
    <property type="match status" value="1"/>
</dbReference>
<dbReference type="FunCoup" id="R7UHH7">
    <property type="interactions" value="636"/>
</dbReference>
<keyword evidence="5" id="KW-0496">Mitochondrion</keyword>
<evidence type="ECO:0000256" key="2">
    <source>
        <dbReference type="ARBA" id="ARBA00004240"/>
    </source>
</evidence>
<dbReference type="InterPro" id="IPR052374">
    <property type="entry name" value="SERAC1"/>
</dbReference>
<dbReference type="SUPFAM" id="SSF53474">
    <property type="entry name" value="alpha/beta-Hydrolases"/>
    <property type="match status" value="1"/>
</dbReference>
<dbReference type="STRING" id="283909.R7UHH7"/>
<proteinExistence type="predicted"/>
<protein>
    <recommendedName>
        <fullName evidence="10">GPI inositol-deacylase</fullName>
    </recommendedName>
</protein>
<feature type="non-terminal residue" evidence="7">
    <location>
        <position position="485"/>
    </location>
</feature>
<dbReference type="PANTHER" id="PTHR48182">
    <property type="entry name" value="PROTEIN SERAC1"/>
    <property type="match status" value="1"/>
</dbReference>
<dbReference type="OMA" id="LWLCRHG"/>
<dbReference type="InterPro" id="IPR029058">
    <property type="entry name" value="AB_hydrolase_fold"/>
</dbReference>
<dbReference type="GO" id="GO:0005783">
    <property type="term" value="C:endoplasmic reticulum"/>
    <property type="evidence" value="ECO:0007669"/>
    <property type="project" value="UniProtKB-SubCell"/>
</dbReference>
<dbReference type="InterPro" id="IPR016024">
    <property type="entry name" value="ARM-type_fold"/>
</dbReference>
<evidence type="ECO:0000256" key="4">
    <source>
        <dbReference type="ARBA" id="ARBA00022824"/>
    </source>
</evidence>
<comment type="subcellular location">
    <subcellularLocation>
        <location evidence="2">Endoplasmic reticulum</location>
    </subcellularLocation>
    <subcellularLocation>
        <location evidence="3">Membrane</location>
    </subcellularLocation>
    <subcellularLocation>
        <location evidence="1">Mitochondrion</location>
    </subcellularLocation>
</comment>
<evidence type="ECO:0000256" key="3">
    <source>
        <dbReference type="ARBA" id="ARBA00004370"/>
    </source>
</evidence>
<dbReference type="PANTHER" id="PTHR48182:SF2">
    <property type="entry name" value="PROTEIN SERAC1"/>
    <property type="match status" value="1"/>
</dbReference>
<dbReference type="GO" id="GO:0005739">
    <property type="term" value="C:mitochondrion"/>
    <property type="evidence" value="ECO:0007669"/>
    <property type="project" value="UniProtKB-SubCell"/>
</dbReference>
<dbReference type="Gene3D" id="3.40.50.1820">
    <property type="entry name" value="alpha/beta hydrolase"/>
    <property type="match status" value="1"/>
</dbReference>
<evidence type="ECO:0000313" key="9">
    <source>
        <dbReference type="Proteomes" id="UP000014760"/>
    </source>
</evidence>
<keyword evidence="6" id="KW-0472">Membrane</keyword>
<accession>R7UHH7</accession>
<reference evidence="8" key="3">
    <citation type="submission" date="2015-06" db="UniProtKB">
        <authorList>
            <consortium name="EnsemblMetazoa"/>
        </authorList>
    </citation>
    <scope>IDENTIFICATION</scope>
</reference>
<reference evidence="9" key="1">
    <citation type="submission" date="2012-12" db="EMBL/GenBank/DDBJ databases">
        <authorList>
            <person name="Hellsten U."/>
            <person name="Grimwood J."/>
            <person name="Chapman J.A."/>
            <person name="Shapiro H."/>
            <person name="Aerts A."/>
            <person name="Otillar R.P."/>
            <person name="Terry A.Y."/>
            <person name="Boore J.L."/>
            <person name="Simakov O."/>
            <person name="Marletaz F."/>
            <person name="Cho S.-J."/>
            <person name="Edsinger-Gonzales E."/>
            <person name="Havlak P."/>
            <person name="Kuo D.-H."/>
            <person name="Larsson T."/>
            <person name="Lv J."/>
            <person name="Arendt D."/>
            <person name="Savage R."/>
            <person name="Osoegawa K."/>
            <person name="de Jong P."/>
            <person name="Lindberg D.R."/>
            <person name="Seaver E.C."/>
            <person name="Weisblat D.A."/>
            <person name="Putnam N.H."/>
            <person name="Grigoriev I.V."/>
            <person name="Rokhsar D.S."/>
        </authorList>
    </citation>
    <scope>NUCLEOTIDE SEQUENCE</scope>
    <source>
        <strain evidence="9">I ESC-2004</strain>
    </source>
</reference>
<keyword evidence="4" id="KW-0256">Endoplasmic reticulum</keyword>
<dbReference type="GO" id="GO:0016020">
    <property type="term" value="C:membrane"/>
    <property type="evidence" value="ECO:0007669"/>
    <property type="project" value="UniProtKB-SubCell"/>
</dbReference>
<gene>
    <name evidence="7" type="ORF">CAPTEDRAFT_73042</name>
</gene>
<feature type="non-terminal residue" evidence="7">
    <location>
        <position position="1"/>
    </location>
</feature>
<reference evidence="7 9" key="2">
    <citation type="journal article" date="2013" name="Nature">
        <title>Insights into bilaterian evolution from three spiralian genomes.</title>
        <authorList>
            <person name="Simakov O."/>
            <person name="Marletaz F."/>
            <person name="Cho S.J."/>
            <person name="Edsinger-Gonzales E."/>
            <person name="Havlak P."/>
            <person name="Hellsten U."/>
            <person name="Kuo D.H."/>
            <person name="Larsson T."/>
            <person name="Lv J."/>
            <person name="Arendt D."/>
            <person name="Savage R."/>
            <person name="Osoegawa K."/>
            <person name="de Jong P."/>
            <person name="Grimwood J."/>
            <person name="Chapman J.A."/>
            <person name="Shapiro H."/>
            <person name="Aerts A."/>
            <person name="Otillar R.P."/>
            <person name="Terry A.Y."/>
            <person name="Boore J.L."/>
            <person name="Grigoriev I.V."/>
            <person name="Lindberg D.R."/>
            <person name="Seaver E.C."/>
            <person name="Weisblat D.A."/>
            <person name="Putnam N.H."/>
            <person name="Rokhsar D.S."/>
        </authorList>
    </citation>
    <scope>NUCLEOTIDE SEQUENCE</scope>
    <source>
        <strain evidence="7 9">I ESC-2004</strain>
    </source>
</reference>
<dbReference type="HOGENOM" id="CLU_023317_0_0_1"/>
<dbReference type="EMBL" id="KB301027">
    <property type="protein sequence ID" value="ELU05994.1"/>
    <property type="molecule type" value="Genomic_DNA"/>
</dbReference>
<dbReference type="OrthoDB" id="5086500at2759"/>
<name>R7UHH7_CAPTE</name>